<organism evidence="1 2">
    <name type="scientific">Ectobacillus funiculus</name>
    <dbReference type="NCBI Taxonomy" id="137993"/>
    <lineage>
        <taxon>Bacteria</taxon>
        <taxon>Bacillati</taxon>
        <taxon>Bacillota</taxon>
        <taxon>Bacilli</taxon>
        <taxon>Bacillales</taxon>
        <taxon>Bacillaceae</taxon>
        <taxon>Ectobacillus</taxon>
    </lineage>
</organism>
<sequence>MVQRGIQRVIVGSALVIATSALLPIAKEVLRPVARDLSRQMKFLLVSAKEGIEDVVAEVKFERMKAQLDKDMFIDCEVEIVERNEAMFR</sequence>
<dbReference type="Proteomes" id="UP001589609">
    <property type="component" value="Unassembled WGS sequence"/>
</dbReference>
<comment type="caution">
    <text evidence="1">The sequence shown here is derived from an EMBL/GenBank/DDBJ whole genome shotgun (WGS) entry which is preliminary data.</text>
</comment>
<evidence type="ECO:0000313" key="2">
    <source>
        <dbReference type="Proteomes" id="UP001589609"/>
    </source>
</evidence>
<dbReference type="RefSeq" id="WP_129729551.1">
    <property type="nucleotide sequence ID" value="NZ_JBHMAF010000050.1"/>
</dbReference>
<keyword evidence="2" id="KW-1185">Reference proteome</keyword>
<evidence type="ECO:0000313" key="1">
    <source>
        <dbReference type="EMBL" id="MFB9758991.1"/>
    </source>
</evidence>
<accession>A0ABV5WFU5</accession>
<dbReference type="EMBL" id="JBHMAF010000050">
    <property type="protein sequence ID" value="MFB9758991.1"/>
    <property type="molecule type" value="Genomic_DNA"/>
</dbReference>
<proteinExistence type="predicted"/>
<gene>
    <name evidence="1" type="ORF">ACFFMS_11015</name>
</gene>
<reference evidence="1 2" key="1">
    <citation type="submission" date="2024-09" db="EMBL/GenBank/DDBJ databases">
        <authorList>
            <person name="Sun Q."/>
            <person name="Mori K."/>
        </authorList>
    </citation>
    <scope>NUCLEOTIDE SEQUENCE [LARGE SCALE GENOMIC DNA]</scope>
    <source>
        <strain evidence="1 2">JCM 11201</strain>
    </source>
</reference>
<protein>
    <submittedName>
        <fullName evidence="1">DUF5132 domain-containing protein</fullName>
    </submittedName>
</protein>
<name>A0ABV5WFU5_9BACI</name>